<feature type="binding site" evidence="2">
    <location>
        <begin position="7"/>
        <end position="14"/>
    </location>
    <ligand>
        <name>substrate</name>
    </ligand>
</feature>
<sequence>MLLFCVRHGESEANVRRVFPDESNPPALTQKGVEQIKEIANELQKLEVQVVYCSPALRTKLSAQLITQTVNAPLFIDERLKEVDLGRLAGKSHAEVRTLDPYWYEEYFNKENKYGIEKFASIMKRAHSLVEEVHKKGYEKVVFVTHLEIIRALVAVSLNQEAPWIRRIRINTGSITIFEKKENELRLKALNWLPLREYLDYSRS</sequence>
<evidence type="ECO:0000313" key="4">
    <source>
        <dbReference type="Proteomes" id="UP000240880"/>
    </source>
</evidence>
<evidence type="ECO:0000256" key="1">
    <source>
        <dbReference type="PIRSR" id="PIRSR613078-1"/>
    </source>
</evidence>
<dbReference type="Pfam" id="PF00300">
    <property type="entry name" value="His_Phos_1"/>
    <property type="match status" value="1"/>
</dbReference>
<accession>A0A2R6ACU1</accession>
<feature type="binding site" evidence="2">
    <location>
        <position position="58"/>
    </location>
    <ligand>
        <name>substrate</name>
    </ligand>
</feature>
<dbReference type="PANTHER" id="PTHR48100">
    <property type="entry name" value="BROAD-SPECIFICITY PHOSPHATASE YOR283W-RELATED"/>
    <property type="match status" value="1"/>
</dbReference>
<proteinExistence type="predicted"/>
<dbReference type="GO" id="GO:0016791">
    <property type="term" value="F:phosphatase activity"/>
    <property type="evidence" value="ECO:0007669"/>
    <property type="project" value="TreeGrafter"/>
</dbReference>
<evidence type="ECO:0008006" key="5">
    <source>
        <dbReference type="Google" id="ProtNLM"/>
    </source>
</evidence>
<reference evidence="3 4" key="1">
    <citation type="submission" date="2017-04" db="EMBL/GenBank/DDBJ databases">
        <title>Novel microbial lineages endemic to geothermal iron-oxide mats fill important gaps in the evolutionary history of Archaea.</title>
        <authorList>
            <person name="Jay Z.J."/>
            <person name="Beam J.P."/>
            <person name="Dlakic M."/>
            <person name="Rusch D.B."/>
            <person name="Kozubal M.A."/>
            <person name="Inskeep W.P."/>
        </authorList>
    </citation>
    <scope>NUCLEOTIDE SEQUENCE [LARGE SCALE GENOMIC DNA]</scope>
    <source>
        <strain evidence="3">OSP_D</strain>
    </source>
</reference>
<evidence type="ECO:0000256" key="2">
    <source>
        <dbReference type="PIRSR" id="PIRSR613078-2"/>
    </source>
</evidence>
<dbReference type="Gene3D" id="3.40.50.1240">
    <property type="entry name" value="Phosphoglycerate mutase-like"/>
    <property type="match status" value="1"/>
</dbReference>
<dbReference type="SUPFAM" id="SSF53254">
    <property type="entry name" value="Phosphoglycerate mutase-like"/>
    <property type="match status" value="1"/>
</dbReference>
<feature type="active site" description="Proton donor/acceptor" evidence="1">
    <location>
        <position position="82"/>
    </location>
</feature>
<protein>
    <recommendedName>
        <fullName evidence="5">Phosphoglycerate mutase</fullName>
    </recommendedName>
</protein>
<dbReference type="SMART" id="SM00855">
    <property type="entry name" value="PGAM"/>
    <property type="match status" value="1"/>
</dbReference>
<feature type="active site" description="Tele-phosphohistidine intermediate" evidence="1">
    <location>
        <position position="8"/>
    </location>
</feature>
<name>A0A2R6ACU1_9ARCH</name>
<evidence type="ECO:0000313" key="3">
    <source>
        <dbReference type="EMBL" id="PSN84158.1"/>
    </source>
</evidence>
<dbReference type="AlphaFoldDB" id="A0A2R6ACU1"/>
<dbReference type="InterPro" id="IPR050275">
    <property type="entry name" value="PGM_Phosphatase"/>
</dbReference>
<comment type="caution">
    <text evidence="3">The sequence shown here is derived from an EMBL/GenBank/DDBJ whole genome shotgun (WGS) entry which is preliminary data.</text>
</comment>
<gene>
    <name evidence="3" type="ORF">B9Q01_02175</name>
</gene>
<dbReference type="GO" id="GO:0005737">
    <property type="term" value="C:cytoplasm"/>
    <property type="evidence" value="ECO:0007669"/>
    <property type="project" value="TreeGrafter"/>
</dbReference>
<dbReference type="CDD" id="cd07067">
    <property type="entry name" value="HP_PGM_like"/>
    <property type="match status" value="1"/>
</dbReference>
<dbReference type="PIRSF" id="PIRSF000709">
    <property type="entry name" value="6PFK_2-Ptase"/>
    <property type="match status" value="1"/>
</dbReference>
<organism evidence="3 4">
    <name type="scientific">Candidatus Marsarchaeota G1 archaeon OSP_D</name>
    <dbReference type="NCBI Taxonomy" id="1978155"/>
    <lineage>
        <taxon>Archaea</taxon>
        <taxon>Candidatus Marsarchaeota</taxon>
        <taxon>Candidatus Marsarchaeota group 1</taxon>
    </lineage>
</organism>
<dbReference type="PANTHER" id="PTHR48100:SF1">
    <property type="entry name" value="HISTIDINE PHOSPHATASE FAMILY PROTEIN-RELATED"/>
    <property type="match status" value="1"/>
</dbReference>
<dbReference type="InterPro" id="IPR029033">
    <property type="entry name" value="His_PPase_superfam"/>
</dbReference>
<dbReference type="InterPro" id="IPR013078">
    <property type="entry name" value="His_Pase_superF_clade-1"/>
</dbReference>
<dbReference type="Proteomes" id="UP000240880">
    <property type="component" value="Unassembled WGS sequence"/>
</dbReference>
<dbReference type="EMBL" id="NEXC01000007">
    <property type="protein sequence ID" value="PSN84158.1"/>
    <property type="molecule type" value="Genomic_DNA"/>
</dbReference>